<protein>
    <submittedName>
        <fullName evidence="1">Uncharacterized protein</fullName>
    </submittedName>
</protein>
<name>A0ACB7ET01_NIBAL</name>
<dbReference type="Proteomes" id="UP000805704">
    <property type="component" value="Chromosome 23"/>
</dbReference>
<sequence length="103" mass="12374">MMWREREWRYIIEEIEQREGERRQELAEKAVTRVLLMCNETLHPGRDNRKDGRMEGDGERERERKRKNVAVMERREGFTRHNSKVPQLLVERGLPPGIGFLSN</sequence>
<dbReference type="EMBL" id="CM024811">
    <property type="protein sequence ID" value="KAG8005333.1"/>
    <property type="molecule type" value="Genomic_DNA"/>
</dbReference>
<comment type="caution">
    <text evidence="1">The sequence shown here is derived from an EMBL/GenBank/DDBJ whole genome shotgun (WGS) entry which is preliminary data.</text>
</comment>
<keyword evidence="2" id="KW-1185">Reference proteome</keyword>
<reference evidence="1" key="1">
    <citation type="submission" date="2020-04" db="EMBL/GenBank/DDBJ databases">
        <title>A chromosome-scale assembly and high-density genetic map of the yellow drum (Nibea albiflora) genome.</title>
        <authorList>
            <person name="Xu D."/>
            <person name="Zhang W."/>
            <person name="Chen R."/>
            <person name="Tan P."/>
            <person name="Wang L."/>
            <person name="Song H."/>
            <person name="Tian L."/>
            <person name="Zhu Q."/>
            <person name="Wang B."/>
        </authorList>
    </citation>
    <scope>NUCLEOTIDE SEQUENCE</scope>
    <source>
        <strain evidence="1">ZJHYS-2018</strain>
    </source>
</reference>
<evidence type="ECO:0000313" key="1">
    <source>
        <dbReference type="EMBL" id="KAG8005333.1"/>
    </source>
</evidence>
<accession>A0ACB7ET01</accession>
<gene>
    <name evidence="1" type="ORF">GBF38_011336</name>
</gene>
<evidence type="ECO:0000313" key="2">
    <source>
        <dbReference type="Proteomes" id="UP000805704"/>
    </source>
</evidence>
<organism evidence="1 2">
    <name type="scientific">Nibea albiflora</name>
    <name type="common">Yellow drum</name>
    <name type="synonym">Corvina albiflora</name>
    <dbReference type="NCBI Taxonomy" id="240163"/>
    <lineage>
        <taxon>Eukaryota</taxon>
        <taxon>Metazoa</taxon>
        <taxon>Chordata</taxon>
        <taxon>Craniata</taxon>
        <taxon>Vertebrata</taxon>
        <taxon>Euteleostomi</taxon>
        <taxon>Actinopterygii</taxon>
        <taxon>Neopterygii</taxon>
        <taxon>Teleostei</taxon>
        <taxon>Neoteleostei</taxon>
        <taxon>Acanthomorphata</taxon>
        <taxon>Eupercaria</taxon>
        <taxon>Sciaenidae</taxon>
        <taxon>Nibea</taxon>
    </lineage>
</organism>
<proteinExistence type="predicted"/>